<dbReference type="InterPro" id="IPR006984">
    <property type="entry name" value="Fcf1/UTP23"/>
</dbReference>
<evidence type="ECO:0000313" key="10">
    <source>
        <dbReference type="Proteomes" id="UP000198287"/>
    </source>
</evidence>
<dbReference type="InterPro" id="IPR029060">
    <property type="entry name" value="PIN-like_dom_sf"/>
</dbReference>
<comment type="caution">
    <text evidence="9">The sequence shown here is derived from an EMBL/GenBank/DDBJ whole genome shotgun (WGS) entry which is preliminary data.</text>
</comment>
<keyword evidence="2" id="KW-0690">Ribosome biogenesis</keyword>
<keyword evidence="4" id="KW-0539">Nucleus</keyword>
<evidence type="ECO:0000259" key="8">
    <source>
        <dbReference type="Pfam" id="PF24779"/>
    </source>
</evidence>
<feature type="compositionally biased region" description="Basic and acidic residues" evidence="7">
    <location>
        <begin position="208"/>
        <end position="219"/>
    </location>
</feature>
<dbReference type="GO" id="GO:0006364">
    <property type="term" value="P:rRNA processing"/>
    <property type="evidence" value="ECO:0007669"/>
    <property type="project" value="UniProtKB-KW"/>
</dbReference>
<dbReference type="Pfam" id="PF04900">
    <property type="entry name" value="Fcf1"/>
    <property type="match status" value="1"/>
</dbReference>
<dbReference type="OMA" id="CCMQALY"/>
<feature type="compositionally biased region" description="Polar residues" evidence="7">
    <location>
        <begin position="250"/>
        <end position="262"/>
    </location>
</feature>
<gene>
    <name evidence="9" type="ORF">Fcan01_09412</name>
</gene>
<dbReference type="Proteomes" id="UP000198287">
    <property type="component" value="Unassembled WGS sequence"/>
</dbReference>
<accession>A0A226EF26</accession>
<organism evidence="9 10">
    <name type="scientific">Folsomia candida</name>
    <name type="common">Springtail</name>
    <dbReference type="NCBI Taxonomy" id="158441"/>
    <lineage>
        <taxon>Eukaryota</taxon>
        <taxon>Metazoa</taxon>
        <taxon>Ecdysozoa</taxon>
        <taxon>Arthropoda</taxon>
        <taxon>Hexapoda</taxon>
        <taxon>Collembola</taxon>
        <taxon>Entomobryomorpha</taxon>
        <taxon>Isotomoidea</taxon>
        <taxon>Isotomidae</taxon>
        <taxon>Proisotominae</taxon>
        <taxon>Folsomia</taxon>
    </lineage>
</organism>
<evidence type="ECO:0000256" key="1">
    <source>
        <dbReference type="ARBA" id="ARBA00004604"/>
    </source>
</evidence>
<dbReference type="PANTHER" id="PTHR12416">
    <property type="entry name" value="RRNA-PROCESSING PROTEIN UTP23 HOMOLOG"/>
    <property type="match status" value="1"/>
</dbReference>
<evidence type="ECO:0000256" key="5">
    <source>
        <dbReference type="ARBA" id="ARBA00037300"/>
    </source>
</evidence>
<dbReference type="OrthoDB" id="25675at2759"/>
<protein>
    <submittedName>
        <fullName evidence="9">rRNA-processing protein UTP23</fullName>
    </submittedName>
</protein>
<dbReference type="GO" id="GO:0032040">
    <property type="term" value="C:small-subunit processome"/>
    <property type="evidence" value="ECO:0007669"/>
    <property type="project" value="InterPro"/>
</dbReference>
<feature type="region of interest" description="Disordered" evidence="7">
    <location>
        <begin position="208"/>
        <end position="303"/>
    </location>
</feature>
<dbReference type="AlphaFoldDB" id="A0A226EF26"/>
<evidence type="ECO:0000256" key="7">
    <source>
        <dbReference type="SAM" id="MobiDB-lite"/>
    </source>
</evidence>
<feature type="compositionally biased region" description="Basic residues" evidence="7">
    <location>
        <begin position="268"/>
        <end position="280"/>
    </location>
</feature>
<dbReference type="STRING" id="158441.A0A226EF26"/>
<proteinExistence type="inferred from homology"/>
<keyword evidence="3" id="KW-0698">rRNA processing</keyword>
<evidence type="ECO:0000256" key="3">
    <source>
        <dbReference type="ARBA" id="ARBA00022552"/>
    </source>
</evidence>
<dbReference type="Pfam" id="PF24779">
    <property type="entry name" value="UTP23_sensor"/>
    <property type="match status" value="1"/>
</dbReference>
<keyword evidence="10" id="KW-1185">Reference proteome</keyword>
<feature type="domain" description="UTP23 sensor motif region" evidence="8">
    <location>
        <begin position="221"/>
        <end position="239"/>
    </location>
</feature>
<dbReference type="EMBL" id="LNIX01000004">
    <property type="protein sequence ID" value="OXA55999.1"/>
    <property type="molecule type" value="Genomic_DNA"/>
</dbReference>
<dbReference type="SUPFAM" id="SSF88723">
    <property type="entry name" value="PIN domain-like"/>
    <property type="match status" value="1"/>
</dbReference>
<evidence type="ECO:0000313" key="9">
    <source>
        <dbReference type="EMBL" id="OXA55999.1"/>
    </source>
</evidence>
<sequence>MKIKRHKKFQKNVKYFMKHFDWKAPFHILADGTVAKAALDNKVNLRDQLPKYFDNAVKLYTTPCCLVEAESLGPELYGAVQVLKTFLVYKCPHSEESISAAHCVKSMVGQKLAPQKSKSSNSEVPESPDVPAPSRSNDPIRFIPATQDHYLRKQLRQLPGTPLLYLNGPAPHFERPSLVTQEVAKDKSVKKLEVITYQKEILDRMKDEAFGDSPLPERKGTKKRKRAGPNPLSVKKSKKKKTVLTLIPGASTSQNIGNNNSPGGDRGVKKKRRRVRIPKHVKQELATFKRQQQQQQATPKAVE</sequence>
<dbReference type="Gene3D" id="3.40.50.1010">
    <property type="entry name" value="5'-nuclease"/>
    <property type="match status" value="1"/>
</dbReference>
<comment type="function">
    <text evidence="5">Involved in rRNA-processing and ribosome biogenesis.</text>
</comment>
<reference evidence="9 10" key="1">
    <citation type="submission" date="2015-12" db="EMBL/GenBank/DDBJ databases">
        <title>The genome of Folsomia candida.</title>
        <authorList>
            <person name="Faddeeva A."/>
            <person name="Derks M.F."/>
            <person name="Anvar Y."/>
            <person name="Smit S."/>
            <person name="Van Straalen N."/>
            <person name="Roelofs D."/>
        </authorList>
    </citation>
    <scope>NUCLEOTIDE SEQUENCE [LARGE SCALE GENOMIC DNA]</scope>
    <source>
        <strain evidence="9 10">VU population</strain>
        <tissue evidence="9">Whole body</tissue>
    </source>
</reference>
<dbReference type="InterPro" id="IPR057776">
    <property type="entry name" value="UTP23_sensor"/>
</dbReference>
<evidence type="ECO:0000256" key="6">
    <source>
        <dbReference type="ARBA" id="ARBA00038503"/>
    </source>
</evidence>
<comment type="subcellular location">
    <subcellularLocation>
        <location evidence="1">Nucleus</location>
        <location evidence="1">Nucleolus</location>
    </subcellularLocation>
</comment>
<evidence type="ECO:0000256" key="2">
    <source>
        <dbReference type="ARBA" id="ARBA00022517"/>
    </source>
</evidence>
<feature type="region of interest" description="Disordered" evidence="7">
    <location>
        <begin position="112"/>
        <end position="139"/>
    </location>
</feature>
<evidence type="ECO:0000256" key="4">
    <source>
        <dbReference type="ARBA" id="ARBA00023242"/>
    </source>
</evidence>
<comment type="similarity">
    <text evidence="6">Belongs to the UTP23/FCF1 family. UTP23 subfamily.</text>
</comment>
<name>A0A226EF26_FOLCA</name>